<accession>A0A9P8UCH5</accession>
<evidence type="ECO:0000313" key="2">
    <source>
        <dbReference type="EMBL" id="KAH6645802.1"/>
    </source>
</evidence>
<evidence type="ECO:0000256" key="1">
    <source>
        <dbReference type="ARBA" id="ARBA00023002"/>
    </source>
</evidence>
<reference evidence="2" key="1">
    <citation type="journal article" date="2021" name="Nat. Commun.">
        <title>Genetic determinants of endophytism in the Arabidopsis root mycobiome.</title>
        <authorList>
            <person name="Mesny F."/>
            <person name="Miyauchi S."/>
            <person name="Thiergart T."/>
            <person name="Pickel B."/>
            <person name="Atanasova L."/>
            <person name="Karlsson M."/>
            <person name="Huettel B."/>
            <person name="Barry K.W."/>
            <person name="Haridas S."/>
            <person name="Chen C."/>
            <person name="Bauer D."/>
            <person name="Andreopoulos W."/>
            <person name="Pangilinan J."/>
            <person name="LaButti K."/>
            <person name="Riley R."/>
            <person name="Lipzen A."/>
            <person name="Clum A."/>
            <person name="Drula E."/>
            <person name="Henrissat B."/>
            <person name="Kohler A."/>
            <person name="Grigoriev I.V."/>
            <person name="Martin F.M."/>
            <person name="Hacquard S."/>
        </authorList>
    </citation>
    <scope>NUCLEOTIDE SEQUENCE</scope>
    <source>
        <strain evidence="2">MPI-SDFR-AT-0073</strain>
    </source>
</reference>
<proteinExistence type="predicted"/>
<dbReference type="OrthoDB" id="542013at2759"/>
<dbReference type="Proteomes" id="UP000758603">
    <property type="component" value="Unassembled WGS sequence"/>
</dbReference>
<dbReference type="GeneID" id="70138390"/>
<organism evidence="2 3">
    <name type="scientific">Truncatella angustata</name>
    <dbReference type="NCBI Taxonomy" id="152316"/>
    <lineage>
        <taxon>Eukaryota</taxon>
        <taxon>Fungi</taxon>
        <taxon>Dikarya</taxon>
        <taxon>Ascomycota</taxon>
        <taxon>Pezizomycotina</taxon>
        <taxon>Sordariomycetes</taxon>
        <taxon>Xylariomycetidae</taxon>
        <taxon>Amphisphaeriales</taxon>
        <taxon>Sporocadaceae</taxon>
        <taxon>Truncatella</taxon>
    </lineage>
</organism>
<dbReference type="SUPFAM" id="SSF51735">
    <property type="entry name" value="NAD(P)-binding Rossmann-fold domains"/>
    <property type="match status" value="1"/>
</dbReference>
<dbReference type="Pfam" id="PF00106">
    <property type="entry name" value="adh_short"/>
    <property type="match status" value="1"/>
</dbReference>
<keyword evidence="1" id="KW-0560">Oxidoreductase</keyword>
<protein>
    <submittedName>
        <fullName evidence="2">Uncharacterized protein</fullName>
    </submittedName>
</protein>
<dbReference type="PANTHER" id="PTHR43157:SF22">
    <property type="entry name" value="SHORT-CHAIN DEHYDROGENASE_REDUCTASE PHMF"/>
    <property type="match status" value="1"/>
</dbReference>
<keyword evidence="3" id="KW-1185">Reference proteome</keyword>
<dbReference type="PRINTS" id="PR00081">
    <property type="entry name" value="GDHRDH"/>
</dbReference>
<gene>
    <name evidence="2" type="ORF">BKA67DRAFT_86297</name>
</gene>
<dbReference type="Gene3D" id="3.40.50.720">
    <property type="entry name" value="NAD(P)-binding Rossmann-like Domain"/>
    <property type="match status" value="1"/>
</dbReference>
<dbReference type="InterPro" id="IPR002347">
    <property type="entry name" value="SDR_fam"/>
</dbReference>
<evidence type="ECO:0000313" key="3">
    <source>
        <dbReference type="Proteomes" id="UP000758603"/>
    </source>
</evidence>
<sequence>MGVLVDHLYQTWMKWNPIPLPPPDTFSGQTAVVTGGTGGLGLAAATHLINLGASEVVISSRNPSRSRKALEALEKATGGKSSGKVKVLELDMESYESVVSFANKVNDVKRGLGGVDVVILNAGTIGTDPIIAKEGWEQNIQVNTLSTVLLASLLLPQMKSERTNRSTPAHLSIVGSMRFVDPDITEWATWQSEKNEGVLEHLSKPPNWPGPQPMYAATKLLVAYAFRELVERAIGADSHRPEVILNILCPGAVKTDLARNFRDKSVAFVILVEVFQTLFGKSPEDGARTYMASVTTSESEHGKFVQFYKSESQMKVLERKVITSAAGRAMQTQVWKEITAELVAKAPETSAFLQ</sequence>
<dbReference type="InterPro" id="IPR036291">
    <property type="entry name" value="NAD(P)-bd_dom_sf"/>
</dbReference>
<dbReference type="GO" id="GO:0016491">
    <property type="term" value="F:oxidoreductase activity"/>
    <property type="evidence" value="ECO:0007669"/>
    <property type="project" value="UniProtKB-KW"/>
</dbReference>
<name>A0A9P8UCH5_9PEZI</name>
<dbReference type="EMBL" id="JAGPXC010000010">
    <property type="protein sequence ID" value="KAH6645802.1"/>
    <property type="molecule type" value="Genomic_DNA"/>
</dbReference>
<dbReference type="RefSeq" id="XP_045952316.1">
    <property type="nucleotide sequence ID" value="XM_046109499.1"/>
</dbReference>
<dbReference type="AlphaFoldDB" id="A0A9P8UCH5"/>
<dbReference type="PANTHER" id="PTHR43157">
    <property type="entry name" value="PHOSPHATIDYLINOSITOL-GLYCAN BIOSYNTHESIS CLASS F PROTEIN-RELATED"/>
    <property type="match status" value="1"/>
</dbReference>
<comment type="caution">
    <text evidence="2">The sequence shown here is derived from an EMBL/GenBank/DDBJ whole genome shotgun (WGS) entry which is preliminary data.</text>
</comment>